<dbReference type="Proteomes" id="UP000245506">
    <property type="component" value="Unassembled WGS sequence"/>
</dbReference>
<keyword evidence="3" id="KW-1185">Reference proteome</keyword>
<gene>
    <name evidence="2" type="ORF">DKT75_09725</name>
</gene>
<organism evidence="2 3">
    <name type="scientific">Leucothrix arctica</name>
    <dbReference type="NCBI Taxonomy" id="1481894"/>
    <lineage>
        <taxon>Bacteria</taxon>
        <taxon>Pseudomonadati</taxon>
        <taxon>Pseudomonadota</taxon>
        <taxon>Gammaproteobacteria</taxon>
        <taxon>Thiotrichales</taxon>
        <taxon>Thiotrichaceae</taxon>
        <taxon>Leucothrix</taxon>
    </lineage>
</organism>
<name>A0A317CCZ3_9GAMM</name>
<reference evidence="2 3" key="1">
    <citation type="submission" date="2018-05" db="EMBL/GenBank/DDBJ databases">
        <title>Leucothrix arctica sp. nov., isolated from Arctic seawater.</title>
        <authorList>
            <person name="Choi A."/>
            <person name="Baek K."/>
        </authorList>
    </citation>
    <scope>NUCLEOTIDE SEQUENCE [LARGE SCALE GENOMIC DNA]</scope>
    <source>
        <strain evidence="2 3">IMCC9719</strain>
    </source>
</reference>
<evidence type="ECO:0000313" key="3">
    <source>
        <dbReference type="Proteomes" id="UP000245506"/>
    </source>
</evidence>
<dbReference type="OrthoDB" id="9775969at2"/>
<evidence type="ECO:0000256" key="1">
    <source>
        <dbReference type="SAM" id="SignalP"/>
    </source>
</evidence>
<evidence type="ECO:0008006" key="4">
    <source>
        <dbReference type="Google" id="ProtNLM"/>
    </source>
</evidence>
<proteinExistence type="predicted"/>
<dbReference type="InterPro" id="IPR021409">
    <property type="entry name" value="DUF3047"/>
</dbReference>
<dbReference type="EMBL" id="QGKL01000029">
    <property type="protein sequence ID" value="PWQ96259.1"/>
    <property type="molecule type" value="Genomic_DNA"/>
</dbReference>
<dbReference type="AlphaFoldDB" id="A0A317CCZ3"/>
<comment type="caution">
    <text evidence="2">The sequence shown here is derived from an EMBL/GenBank/DDBJ whole genome shotgun (WGS) entry which is preliminary data.</text>
</comment>
<dbReference type="RefSeq" id="WP_109823231.1">
    <property type="nucleotide sequence ID" value="NZ_QGKL01000029.1"/>
</dbReference>
<dbReference type="Pfam" id="PF11249">
    <property type="entry name" value="DUF3047"/>
    <property type="match status" value="1"/>
</dbReference>
<feature type="signal peptide" evidence="1">
    <location>
        <begin position="1"/>
        <end position="20"/>
    </location>
</feature>
<accession>A0A317CCZ3</accession>
<protein>
    <recommendedName>
        <fullName evidence="4">DUF3047 domain-containing protein</fullName>
    </recommendedName>
</protein>
<evidence type="ECO:0000313" key="2">
    <source>
        <dbReference type="EMBL" id="PWQ96259.1"/>
    </source>
</evidence>
<keyword evidence="1" id="KW-0732">Signal</keyword>
<feature type="chain" id="PRO_5016384591" description="DUF3047 domain-containing protein" evidence="1">
    <location>
        <begin position="21"/>
        <end position="218"/>
    </location>
</feature>
<sequence>MKSKLLLAASLLFTANVAFAEGERVNIGDFSKGSIAGWEVKEFAGKTNYEIKYQGNRNVLTAKSTNGAASALGVRKKIDLTKTPFLNWSWRVDTPLPPLKEATKAGDDYAARVYVIIDGGLFVWKTRALNYVWSSKPDSRGQKWNNPFLPRNARMLSVRDSRNGPGQWLTEKQDVAADFQKLYGFTPRSIDGVAIMTDADNSKGIAAASYGDIYFTAK</sequence>